<protein>
    <submittedName>
        <fullName evidence="1">Uncharacterized protein</fullName>
    </submittedName>
</protein>
<evidence type="ECO:0000313" key="1">
    <source>
        <dbReference type="EMBL" id="KAH7904345.1"/>
    </source>
</evidence>
<organism evidence="1 2">
    <name type="scientific">Hygrophoropsis aurantiaca</name>
    <dbReference type="NCBI Taxonomy" id="72124"/>
    <lineage>
        <taxon>Eukaryota</taxon>
        <taxon>Fungi</taxon>
        <taxon>Dikarya</taxon>
        <taxon>Basidiomycota</taxon>
        <taxon>Agaricomycotina</taxon>
        <taxon>Agaricomycetes</taxon>
        <taxon>Agaricomycetidae</taxon>
        <taxon>Boletales</taxon>
        <taxon>Coniophorineae</taxon>
        <taxon>Hygrophoropsidaceae</taxon>
        <taxon>Hygrophoropsis</taxon>
    </lineage>
</organism>
<comment type="caution">
    <text evidence="1">The sequence shown here is derived from an EMBL/GenBank/DDBJ whole genome shotgun (WGS) entry which is preliminary data.</text>
</comment>
<gene>
    <name evidence="1" type="ORF">BJ138DRAFT_1119506</name>
</gene>
<dbReference type="Proteomes" id="UP000790377">
    <property type="component" value="Unassembled WGS sequence"/>
</dbReference>
<dbReference type="EMBL" id="MU268511">
    <property type="protein sequence ID" value="KAH7904345.1"/>
    <property type="molecule type" value="Genomic_DNA"/>
</dbReference>
<accession>A0ACB7ZT18</accession>
<proteinExistence type="predicted"/>
<name>A0ACB7ZT18_9AGAM</name>
<sequence length="183" mass="20220">MTHASVKRPADAPSDLLAPQAHPERLTRASDAFPNSPMHHLARSHLKRPAHVSPSVTTTPAPLPTPKPQQRQSRPTSLAAARSNPQSASTNTPAEACTVADAPALQVGTLRHLWRRCQILPQWTRRKPDKNRDEPRESQPVVPSPALVYPAPCDPRRLRLNAPSSHLTHEPIDDNDEFEVDLE</sequence>
<evidence type="ECO:0000313" key="2">
    <source>
        <dbReference type="Proteomes" id="UP000790377"/>
    </source>
</evidence>
<reference evidence="1" key="1">
    <citation type="journal article" date="2021" name="New Phytol.">
        <title>Evolutionary innovations through gain and loss of genes in the ectomycorrhizal Boletales.</title>
        <authorList>
            <person name="Wu G."/>
            <person name="Miyauchi S."/>
            <person name="Morin E."/>
            <person name="Kuo A."/>
            <person name="Drula E."/>
            <person name="Varga T."/>
            <person name="Kohler A."/>
            <person name="Feng B."/>
            <person name="Cao Y."/>
            <person name="Lipzen A."/>
            <person name="Daum C."/>
            <person name="Hundley H."/>
            <person name="Pangilinan J."/>
            <person name="Johnson J."/>
            <person name="Barry K."/>
            <person name="LaButti K."/>
            <person name="Ng V."/>
            <person name="Ahrendt S."/>
            <person name="Min B."/>
            <person name="Choi I.G."/>
            <person name="Park H."/>
            <person name="Plett J.M."/>
            <person name="Magnuson J."/>
            <person name="Spatafora J.W."/>
            <person name="Nagy L.G."/>
            <person name="Henrissat B."/>
            <person name="Grigoriev I.V."/>
            <person name="Yang Z.L."/>
            <person name="Xu J."/>
            <person name="Martin F.M."/>
        </authorList>
    </citation>
    <scope>NUCLEOTIDE SEQUENCE</scope>
    <source>
        <strain evidence="1">ATCC 28755</strain>
    </source>
</reference>
<keyword evidence="2" id="KW-1185">Reference proteome</keyword>